<protein>
    <submittedName>
        <fullName evidence="2">Uncharacterized protein</fullName>
    </submittedName>
</protein>
<dbReference type="Proteomes" id="UP000294830">
    <property type="component" value="Unassembled WGS sequence"/>
</dbReference>
<dbReference type="RefSeq" id="WP_131840609.1">
    <property type="nucleotide sequence ID" value="NZ_SLWB01000025.1"/>
</dbReference>
<dbReference type="AlphaFoldDB" id="A0A4V2RMZ2"/>
<gene>
    <name evidence="2" type="ORF">CLV25_1253</name>
</gene>
<keyword evidence="3" id="KW-1185">Reference proteome</keyword>
<comment type="caution">
    <text evidence="2">The sequence shown here is derived from an EMBL/GenBank/DDBJ whole genome shotgun (WGS) entry which is preliminary data.</text>
</comment>
<organism evidence="2 3">
    <name type="scientific">Acetobacteroides hydrogenigenes</name>
    <dbReference type="NCBI Taxonomy" id="979970"/>
    <lineage>
        <taxon>Bacteria</taxon>
        <taxon>Pseudomonadati</taxon>
        <taxon>Bacteroidota</taxon>
        <taxon>Bacteroidia</taxon>
        <taxon>Bacteroidales</taxon>
        <taxon>Rikenellaceae</taxon>
        <taxon>Acetobacteroides</taxon>
    </lineage>
</organism>
<keyword evidence="1" id="KW-1133">Transmembrane helix</keyword>
<evidence type="ECO:0000313" key="3">
    <source>
        <dbReference type="Proteomes" id="UP000294830"/>
    </source>
</evidence>
<keyword evidence="1" id="KW-0472">Membrane</keyword>
<feature type="transmembrane region" description="Helical" evidence="1">
    <location>
        <begin position="14"/>
        <end position="37"/>
    </location>
</feature>
<evidence type="ECO:0000313" key="2">
    <source>
        <dbReference type="EMBL" id="TCN61620.1"/>
    </source>
</evidence>
<evidence type="ECO:0000256" key="1">
    <source>
        <dbReference type="SAM" id="Phobius"/>
    </source>
</evidence>
<sequence>MEMTTLFTSKIKKLLVKLAPLAFVISIGCFIASFFFLPTEFYELEKGTAYVKNIEKTVEFVKGRTWGGGSRGIDTYYILIGDSTYNIRVYTYETEKIDSFGINNIIGHPVKYEYHQGGDFTNNLVLLSVNGKSVITAETDWESYLALIFIFLVTGAWGIWGLIIELKKEGYFKDTKGAPRIFKK</sequence>
<reference evidence="2 3" key="1">
    <citation type="submission" date="2019-03" db="EMBL/GenBank/DDBJ databases">
        <title>Genomic Encyclopedia of Archaeal and Bacterial Type Strains, Phase II (KMG-II): from individual species to whole genera.</title>
        <authorList>
            <person name="Goeker M."/>
        </authorList>
    </citation>
    <scope>NUCLEOTIDE SEQUENCE [LARGE SCALE GENOMIC DNA]</scope>
    <source>
        <strain evidence="2 3">RL-C</strain>
    </source>
</reference>
<dbReference type="EMBL" id="SLWB01000025">
    <property type="protein sequence ID" value="TCN61620.1"/>
    <property type="molecule type" value="Genomic_DNA"/>
</dbReference>
<accession>A0A4V2RMZ2</accession>
<proteinExistence type="predicted"/>
<keyword evidence="1" id="KW-0812">Transmembrane</keyword>
<feature type="transmembrane region" description="Helical" evidence="1">
    <location>
        <begin position="144"/>
        <end position="163"/>
    </location>
</feature>
<name>A0A4V2RMZ2_9BACT</name>